<dbReference type="InParanoid" id="G4Q8N5"/>
<sequence>MSHLHHRPQNGLKKAPFQVPVISYMVPPTKKAPLAGRFLRFYVSVNELDCFPQIHDTSIARFSKKKWDKSGTKTG</sequence>
<dbReference type="PATRIC" id="fig|568816.4.peg.1199"/>
<gene>
    <name evidence="1" type="ordered locus">Acin_1243</name>
</gene>
<dbReference type="Proteomes" id="UP000007093">
    <property type="component" value="Chromosome"/>
</dbReference>
<dbReference type="STRING" id="568816.Acin_1243"/>
<organism evidence="1 2">
    <name type="scientific">Acidaminococcus intestini (strain RyC-MR95)</name>
    <dbReference type="NCBI Taxonomy" id="568816"/>
    <lineage>
        <taxon>Bacteria</taxon>
        <taxon>Bacillati</taxon>
        <taxon>Bacillota</taxon>
        <taxon>Negativicutes</taxon>
        <taxon>Acidaminococcales</taxon>
        <taxon>Acidaminococcaceae</taxon>
        <taxon>Acidaminococcus</taxon>
    </lineage>
</organism>
<accession>G4Q8N5</accession>
<name>G4Q8N5_ACIIR</name>
<dbReference type="KEGG" id="ain:Acin_1243"/>
<reference evidence="1 2" key="1">
    <citation type="journal article" date="2011" name="J. Bacteriol.">
        <title>Complete genome sequence of Acidaminococcus intestini RYC-MR95, a Gram-negative bacterium from the phylum Firmicutes.</title>
        <authorList>
            <person name="D'Auria G."/>
            <person name="Galan J.C."/>
            <person name="Rodriguez-Alcayna M."/>
            <person name="Moya A."/>
            <person name="Baquero F."/>
            <person name="Latorre A."/>
        </authorList>
    </citation>
    <scope>NUCLEOTIDE SEQUENCE [LARGE SCALE GENOMIC DNA]</scope>
    <source>
        <strain evidence="1 2">RyC-MR95</strain>
    </source>
</reference>
<dbReference type="EMBL" id="CP003058">
    <property type="protein sequence ID" value="AEQ22468.1"/>
    <property type="molecule type" value="Genomic_DNA"/>
</dbReference>
<evidence type="ECO:0000313" key="1">
    <source>
        <dbReference type="EMBL" id="AEQ22468.1"/>
    </source>
</evidence>
<evidence type="ECO:0000313" key="2">
    <source>
        <dbReference type="Proteomes" id="UP000007093"/>
    </source>
</evidence>
<keyword evidence="2" id="KW-1185">Reference proteome</keyword>
<protein>
    <submittedName>
        <fullName evidence="1">Uncharacterized protein</fullName>
    </submittedName>
</protein>
<dbReference type="HOGENOM" id="CLU_2662715_0_0_9"/>
<proteinExistence type="predicted"/>
<dbReference type="AlphaFoldDB" id="G4Q8N5"/>